<evidence type="ECO:0000256" key="2">
    <source>
        <dbReference type="SAM" id="MobiDB-lite"/>
    </source>
</evidence>
<dbReference type="InterPro" id="IPR036263">
    <property type="entry name" value="Chorismate_II_sf"/>
</dbReference>
<dbReference type="GO" id="GO:0004106">
    <property type="term" value="F:chorismate mutase activity"/>
    <property type="evidence" value="ECO:0007669"/>
    <property type="project" value="UniProtKB-EC"/>
</dbReference>
<organism evidence="4 5">
    <name type="scientific">Oharaeibacter diazotrophicus</name>
    <dbReference type="NCBI Taxonomy" id="1920512"/>
    <lineage>
        <taxon>Bacteria</taxon>
        <taxon>Pseudomonadati</taxon>
        <taxon>Pseudomonadota</taxon>
        <taxon>Alphaproteobacteria</taxon>
        <taxon>Hyphomicrobiales</taxon>
        <taxon>Pleomorphomonadaceae</taxon>
        <taxon>Oharaeibacter</taxon>
    </lineage>
</organism>
<evidence type="ECO:0000256" key="1">
    <source>
        <dbReference type="ARBA" id="ARBA00012404"/>
    </source>
</evidence>
<protein>
    <recommendedName>
        <fullName evidence="1">chorismate mutase</fullName>
        <ecNumber evidence="1">5.4.99.5</ecNumber>
    </recommendedName>
</protein>
<evidence type="ECO:0000313" key="5">
    <source>
        <dbReference type="Proteomes" id="UP000294547"/>
    </source>
</evidence>
<dbReference type="GO" id="GO:0046417">
    <property type="term" value="P:chorismate metabolic process"/>
    <property type="evidence" value="ECO:0007669"/>
    <property type="project" value="InterPro"/>
</dbReference>
<dbReference type="PROSITE" id="PS51168">
    <property type="entry name" value="CHORISMATE_MUT_2"/>
    <property type="match status" value="1"/>
</dbReference>
<dbReference type="AlphaFoldDB" id="A0A4R6RDH4"/>
<evidence type="ECO:0000259" key="3">
    <source>
        <dbReference type="PROSITE" id="PS51168"/>
    </source>
</evidence>
<dbReference type="OrthoDB" id="7268348at2"/>
<dbReference type="SUPFAM" id="SSF48600">
    <property type="entry name" value="Chorismate mutase II"/>
    <property type="match status" value="1"/>
</dbReference>
<comment type="caution">
    <text evidence="4">The sequence shown here is derived from an EMBL/GenBank/DDBJ whole genome shotgun (WGS) entry which is preliminary data.</text>
</comment>
<evidence type="ECO:0000313" key="4">
    <source>
        <dbReference type="EMBL" id="TDP84115.1"/>
    </source>
</evidence>
<feature type="domain" description="Chorismate mutase" evidence="3">
    <location>
        <begin position="26"/>
        <end position="117"/>
    </location>
</feature>
<dbReference type="Gene3D" id="1.20.59.10">
    <property type="entry name" value="Chorismate mutase"/>
    <property type="match status" value="1"/>
</dbReference>
<dbReference type="Pfam" id="PF01817">
    <property type="entry name" value="CM_2"/>
    <property type="match status" value="1"/>
</dbReference>
<dbReference type="InterPro" id="IPR036979">
    <property type="entry name" value="CM_dom_sf"/>
</dbReference>
<proteinExistence type="predicted"/>
<feature type="region of interest" description="Disordered" evidence="2">
    <location>
        <begin position="1"/>
        <end position="31"/>
    </location>
</feature>
<dbReference type="SMART" id="SM00830">
    <property type="entry name" value="CM_2"/>
    <property type="match status" value="1"/>
</dbReference>
<dbReference type="Proteomes" id="UP000294547">
    <property type="component" value="Unassembled WGS sequence"/>
</dbReference>
<name>A0A4R6RDH4_9HYPH</name>
<keyword evidence="5" id="KW-1185">Reference proteome</keyword>
<dbReference type="EC" id="5.4.99.5" evidence="1"/>
<accession>A0A4R6RDH4</accession>
<reference evidence="4 5" key="1">
    <citation type="submission" date="2019-03" db="EMBL/GenBank/DDBJ databases">
        <title>Genomic Encyclopedia of Type Strains, Phase IV (KMG-IV): sequencing the most valuable type-strain genomes for metagenomic binning, comparative biology and taxonomic classification.</title>
        <authorList>
            <person name="Goeker M."/>
        </authorList>
    </citation>
    <scope>NUCLEOTIDE SEQUENCE [LARGE SCALE GENOMIC DNA]</scope>
    <source>
        <strain evidence="4 5">DSM 102969</strain>
    </source>
</reference>
<gene>
    <name evidence="4" type="ORF">EDD54_2718</name>
</gene>
<dbReference type="InterPro" id="IPR002701">
    <property type="entry name" value="CM_II_prokaryot"/>
</dbReference>
<sequence>MNGTARPPRPTPRNTPRASPMSAPDQPAPTGLSALRQRIDDIDAEVHRLLIARSEIIDQLISVKRTGEPGAAFRPAREASMMHALVERHRGHLPLVTVEHVWREVISTFTWLQAPYTVHVATGDAAETRDMARFYFGFTVPFETVAEPADAVAAVARSTSDLAVVRLGEADTAWWAALSADGAAPRVIGRLPFIAVADRPVAIPAVVVSPPLKDPVKPEVAVFACRGPADASAHAWLRKRGVEVIAWHAPWGHHTGAVGAELVIAVPLDDQDESTAAEATAERARDAGIILADLRPVGGYAAPIEARPQRP</sequence>
<dbReference type="EMBL" id="SNXY01000008">
    <property type="protein sequence ID" value="TDP84115.1"/>
    <property type="molecule type" value="Genomic_DNA"/>
</dbReference>